<gene>
    <name evidence="3" type="ORF">CEP52_014064</name>
</gene>
<dbReference type="AlphaFoldDB" id="A0A428SQJ9"/>
<accession>A0A428SQJ9</accession>
<dbReference type="Proteomes" id="UP000287144">
    <property type="component" value="Unassembled WGS sequence"/>
</dbReference>
<keyword evidence="4" id="KW-1185">Reference proteome</keyword>
<evidence type="ECO:0000313" key="3">
    <source>
        <dbReference type="EMBL" id="RSL92055.1"/>
    </source>
</evidence>
<dbReference type="SUPFAM" id="SSF57997">
    <property type="entry name" value="Tropomyosin"/>
    <property type="match status" value="1"/>
</dbReference>
<keyword evidence="1" id="KW-0175">Coiled coil</keyword>
<evidence type="ECO:0000313" key="4">
    <source>
        <dbReference type="Proteomes" id="UP000287144"/>
    </source>
</evidence>
<proteinExistence type="predicted"/>
<evidence type="ECO:0000256" key="2">
    <source>
        <dbReference type="SAM" id="MobiDB-lite"/>
    </source>
</evidence>
<sequence length="364" mass="41424">MEKSPPSPVSTVTAPFIYIYRKSLSPSFRSTELAMSSKLEAISLTSDDGHNPPEDTNENADESCRSELDEPIWLSIQDFNLLGVTHQQKQFAEHLVSLFNGIKDEMNNPLASELAEFLPNAWKNWTAQVRKPNFATQDVFYSELRGTHGGRKILYYPHWFFMAACWGPAHFQLAPIRKDMSALWGVEFPTSSVFYPANIPAWRQKALFFGKRAEDTSFHEMEDRVEGFKAAIEDVDKPSIIEALTEYAPGLRNKAAYGNDAKELRNQLRDTRKQLEETQGKLEGTQTQLRNAKERLRIAEERIEDTERQLRETKTKCDSLCSKDDLITTNRRVDKVVETCALVLSILTTPGGEKRGREKQQAGD</sequence>
<comment type="caution">
    <text evidence="3">The sequence shown here is derived from an EMBL/GenBank/DDBJ whole genome shotgun (WGS) entry which is preliminary data.</text>
</comment>
<name>A0A428SQJ9_9HYPO</name>
<evidence type="ECO:0000256" key="1">
    <source>
        <dbReference type="SAM" id="Coils"/>
    </source>
</evidence>
<feature type="coiled-coil region" evidence="1">
    <location>
        <begin position="254"/>
        <end position="323"/>
    </location>
</feature>
<protein>
    <submittedName>
        <fullName evidence="3">Uncharacterized protein</fullName>
    </submittedName>
</protein>
<organism evidence="3 4">
    <name type="scientific">Fusarium oligoseptatum</name>
    <dbReference type="NCBI Taxonomy" id="2604345"/>
    <lineage>
        <taxon>Eukaryota</taxon>
        <taxon>Fungi</taxon>
        <taxon>Dikarya</taxon>
        <taxon>Ascomycota</taxon>
        <taxon>Pezizomycotina</taxon>
        <taxon>Sordariomycetes</taxon>
        <taxon>Hypocreomycetidae</taxon>
        <taxon>Hypocreales</taxon>
        <taxon>Nectriaceae</taxon>
        <taxon>Fusarium</taxon>
        <taxon>Fusarium solani species complex</taxon>
    </lineage>
</organism>
<dbReference type="EMBL" id="NKCK01000210">
    <property type="protein sequence ID" value="RSL92055.1"/>
    <property type="molecule type" value="Genomic_DNA"/>
</dbReference>
<dbReference type="Gene3D" id="1.20.5.340">
    <property type="match status" value="1"/>
</dbReference>
<reference evidence="3 4" key="1">
    <citation type="submission" date="2017-06" db="EMBL/GenBank/DDBJ databases">
        <title>Comparative genomic analysis of Ambrosia Fusariam Clade fungi.</title>
        <authorList>
            <person name="Stajich J.E."/>
            <person name="Carrillo J."/>
            <person name="Kijimoto T."/>
            <person name="Eskalen A."/>
            <person name="O'Donnell K."/>
            <person name="Kasson M."/>
        </authorList>
    </citation>
    <scope>NUCLEOTIDE SEQUENCE [LARGE SCALE GENOMIC DNA]</scope>
    <source>
        <strain evidence="3 4">NRRL62579</strain>
    </source>
</reference>
<feature type="region of interest" description="Disordered" evidence="2">
    <location>
        <begin position="44"/>
        <end position="64"/>
    </location>
</feature>